<accession>A0ABR4Y5B3</accession>
<keyword evidence="1" id="KW-1133">Transmembrane helix</keyword>
<gene>
    <name evidence="2" type="ORF">NL53_20640</name>
</gene>
<evidence type="ECO:0000313" key="2">
    <source>
        <dbReference type="EMBL" id="KHA58668.1"/>
    </source>
</evidence>
<protein>
    <recommendedName>
        <fullName evidence="4">ATPase</fullName>
    </recommendedName>
</protein>
<keyword evidence="1" id="KW-0812">Transmembrane</keyword>
<proteinExistence type="predicted"/>
<keyword evidence="3" id="KW-1185">Reference proteome</keyword>
<evidence type="ECO:0000313" key="3">
    <source>
        <dbReference type="Proteomes" id="UP000030520"/>
    </source>
</evidence>
<dbReference type="RefSeq" id="WP_038218036.1">
    <property type="nucleotide sequence ID" value="NZ_JRWM01000070.1"/>
</dbReference>
<reference evidence="2 3" key="1">
    <citation type="submission" date="2014-10" db="EMBL/GenBank/DDBJ databases">
        <title>Genome sequencing of Vibrio variabilis T01.</title>
        <authorList>
            <person name="Chan K.-G."/>
            <person name="Mohamad N.I."/>
        </authorList>
    </citation>
    <scope>NUCLEOTIDE SEQUENCE [LARGE SCALE GENOMIC DNA]</scope>
    <source>
        <strain evidence="2 3">T01</strain>
    </source>
</reference>
<dbReference type="Proteomes" id="UP000030520">
    <property type="component" value="Unassembled WGS sequence"/>
</dbReference>
<name>A0ABR4Y5B3_9VIBR</name>
<keyword evidence="1" id="KW-0472">Membrane</keyword>
<sequence>MTEVNIIYSAIASFLAGGSASFVAIKYLSKKTIEHQLSKKIESYKNELTAKTEKLKTSLSIFSHEQNVKASRIDLQKAEAIGKVYDSFSQLMLSIHSFANDKPIPVSCEEEYYGHDSQNAREYSFYTERAERAKECALELYRTLVTNAIYLQPQVYLEILGVQRELLRLIEEYLGPIQVEQSGRDDVEEIVEDLLKTRADLAHFYNEGLVKFVDELVVKFRKELGTGTV</sequence>
<evidence type="ECO:0000256" key="1">
    <source>
        <dbReference type="SAM" id="Phobius"/>
    </source>
</evidence>
<feature type="transmembrane region" description="Helical" evidence="1">
    <location>
        <begin position="6"/>
        <end position="29"/>
    </location>
</feature>
<dbReference type="EMBL" id="JRWM01000070">
    <property type="protein sequence ID" value="KHA58668.1"/>
    <property type="molecule type" value="Genomic_DNA"/>
</dbReference>
<evidence type="ECO:0008006" key="4">
    <source>
        <dbReference type="Google" id="ProtNLM"/>
    </source>
</evidence>
<organism evidence="2 3">
    <name type="scientific">Vibrio variabilis</name>
    <dbReference type="NCBI Taxonomy" id="990271"/>
    <lineage>
        <taxon>Bacteria</taxon>
        <taxon>Pseudomonadati</taxon>
        <taxon>Pseudomonadota</taxon>
        <taxon>Gammaproteobacteria</taxon>
        <taxon>Vibrionales</taxon>
        <taxon>Vibrionaceae</taxon>
        <taxon>Vibrio</taxon>
    </lineage>
</organism>
<comment type="caution">
    <text evidence="2">The sequence shown here is derived from an EMBL/GenBank/DDBJ whole genome shotgun (WGS) entry which is preliminary data.</text>
</comment>